<gene>
    <name evidence="2" type="primary">pdcd7</name>
</gene>
<reference evidence="2" key="2">
    <citation type="submission" date="2025-08" db="UniProtKB">
        <authorList>
            <consortium name="Ensembl"/>
        </authorList>
    </citation>
    <scope>IDENTIFICATION</scope>
</reference>
<reference evidence="2" key="1">
    <citation type="submission" date="2019-06" db="EMBL/GenBank/DDBJ databases">
        <authorList>
            <consortium name="Wellcome Sanger Institute Data Sharing"/>
        </authorList>
    </citation>
    <scope>NUCLEOTIDE SEQUENCE [LARGE SCALE GENOMIC DNA]</scope>
</reference>
<proteinExistence type="predicted"/>
<sequence>MTTVPLPPHTRAPPASGMDAGYTPGPPPDHTAYLWPPAVYDDQAFGHPAQSAGGPGPRGAPYAFSHSVPYASAPGPFSGNPYCSAGALQAFSGPFSSGPASYGPGSVSDAWLQLGDRPPGDTEDERAAQRLQDTRWLRRFSRSRPPHSSRRRPHRSIPAFREALHQTARLVRQLDGCCDTLKRRPPSGGQRDEASGLAVLLLRQLRDRAPGLRASAGAAGRRRTLRLRARTQRLLRRRQAEERRSEREAAISAWRMKRIHEVEEKKKVREKELKLAADAVLCEVRKKQADLKRMQDVLRSLQKLRSLRKEAAFRRGISTEQQCDGQFSIRLEELKSTMKRRAVLYSAEEKALMVMLEGEQEGERQRERDRRVRKETEQQLQRRRSAQCILFGGNALIIAHSCGRQEWDVFLVASDHPNGSTVPGGWIFPEPPSDEAWASALQPAQSGRPPEECVSHCN</sequence>
<protein>
    <submittedName>
        <fullName evidence="2">Programmed cell death 7</fullName>
    </submittedName>
</protein>
<dbReference type="InterPro" id="IPR052831">
    <property type="entry name" value="Apoptosis_promoter"/>
</dbReference>
<dbReference type="Pfam" id="PF16021">
    <property type="entry name" value="PDCD7"/>
    <property type="match status" value="1"/>
</dbReference>
<dbReference type="PANTHER" id="PTHR48190">
    <property type="entry name" value="PROGRAMMED CELL DEATH PROTEIN 7"/>
    <property type="match status" value="1"/>
</dbReference>
<dbReference type="Proteomes" id="UP000472267">
    <property type="component" value="Chromosome 1"/>
</dbReference>
<feature type="region of interest" description="Disordered" evidence="1">
    <location>
        <begin position="358"/>
        <end position="378"/>
    </location>
</feature>
<dbReference type="GO" id="GO:0005689">
    <property type="term" value="C:U12-type spliceosomal complex"/>
    <property type="evidence" value="ECO:0007669"/>
    <property type="project" value="TreeGrafter"/>
</dbReference>
<dbReference type="OMA" id="EWDMFVV"/>
<keyword evidence="3" id="KW-1185">Reference proteome</keyword>
<feature type="compositionally biased region" description="Basic and acidic residues" evidence="1">
    <location>
        <begin position="361"/>
        <end position="377"/>
    </location>
</feature>
<feature type="compositionally biased region" description="Basic residues" evidence="1">
    <location>
        <begin position="137"/>
        <end position="155"/>
    </location>
</feature>
<reference evidence="2" key="3">
    <citation type="submission" date="2025-09" db="UniProtKB">
        <authorList>
            <consortium name="Ensembl"/>
        </authorList>
    </citation>
    <scope>IDENTIFICATION</scope>
</reference>
<dbReference type="Ensembl" id="ENSSFAT00005000935.1">
    <property type="protein sequence ID" value="ENSSFAP00005000900.1"/>
    <property type="gene ID" value="ENSSFAG00005000597.1"/>
</dbReference>
<dbReference type="InterPro" id="IPR031974">
    <property type="entry name" value="PDCD7"/>
</dbReference>
<feature type="compositionally biased region" description="Pro residues" evidence="1">
    <location>
        <begin position="1"/>
        <end position="11"/>
    </location>
</feature>
<evidence type="ECO:0000313" key="3">
    <source>
        <dbReference type="Proteomes" id="UP000472267"/>
    </source>
</evidence>
<name>A0A672F9Z4_SALFA</name>
<evidence type="ECO:0000256" key="1">
    <source>
        <dbReference type="SAM" id="MobiDB-lite"/>
    </source>
</evidence>
<dbReference type="InParanoid" id="A0A672F9Z4"/>
<dbReference type="PANTHER" id="PTHR48190:SF2">
    <property type="entry name" value="PROGRAMMED CELL DEATH PROTEIN 7"/>
    <property type="match status" value="1"/>
</dbReference>
<feature type="region of interest" description="Disordered" evidence="1">
    <location>
        <begin position="134"/>
        <end position="159"/>
    </location>
</feature>
<evidence type="ECO:0000313" key="2">
    <source>
        <dbReference type="Ensembl" id="ENSSFAP00005000900.1"/>
    </source>
</evidence>
<organism evidence="2 3">
    <name type="scientific">Salarias fasciatus</name>
    <name type="common">Jewelled blenny</name>
    <name type="synonym">Blennius fasciatus</name>
    <dbReference type="NCBI Taxonomy" id="181472"/>
    <lineage>
        <taxon>Eukaryota</taxon>
        <taxon>Metazoa</taxon>
        <taxon>Chordata</taxon>
        <taxon>Craniata</taxon>
        <taxon>Vertebrata</taxon>
        <taxon>Euteleostomi</taxon>
        <taxon>Actinopterygii</taxon>
        <taxon>Neopterygii</taxon>
        <taxon>Teleostei</taxon>
        <taxon>Neoteleostei</taxon>
        <taxon>Acanthomorphata</taxon>
        <taxon>Ovalentaria</taxon>
        <taxon>Blenniimorphae</taxon>
        <taxon>Blenniiformes</taxon>
        <taxon>Blennioidei</taxon>
        <taxon>Blenniidae</taxon>
        <taxon>Salariinae</taxon>
        <taxon>Salarias</taxon>
    </lineage>
</organism>
<feature type="region of interest" description="Disordered" evidence="1">
    <location>
        <begin position="1"/>
        <end position="29"/>
    </location>
</feature>
<dbReference type="AlphaFoldDB" id="A0A672F9Z4"/>
<accession>A0A672F9Z4</accession>